<comment type="caution">
    <text evidence="1">The sequence shown here is derived from an EMBL/GenBank/DDBJ whole genome shotgun (WGS) entry which is preliminary data.</text>
</comment>
<proteinExistence type="predicted"/>
<evidence type="ECO:0000313" key="2">
    <source>
        <dbReference type="Proteomes" id="UP000223968"/>
    </source>
</evidence>
<protein>
    <submittedName>
        <fullName evidence="1">Uncharacterized protein</fullName>
    </submittedName>
</protein>
<dbReference type="EMBL" id="PDNB01000002">
    <property type="protein sequence ID" value="PGH18800.1"/>
    <property type="molecule type" value="Genomic_DNA"/>
</dbReference>
<dbReference type="STRING" id="1447875.A0A2B7YC72"/>
<gene>
    <name evidence="1" type="ORF">AJ79_00213</name>
</gene>
<sequence>MTTSYSQETTVQAISSFYKFLTNLYLKPSVVQWPPPGGWSTITAESLKPLGKSEIVINLLRPLPYFDQTGGINDPLPARHGRFSITAPKFKSEPYEIVIWPPSNVMTVPKRRFAGSVV</sequence>
<reference evidence="1 2" key="1">
    <citation type="submission" date="2017-10" db="EMBL/GenBank/DDBJ databases">
        <title>Comparative genomics in systemic dimorphic fungi from Ajellomycetaceae.</title>
        <authorList>
            <person name="Munoz J.F."/>
            <person name="Mcewen J.G."/>
            <person name="Clay O.K."/>
            <person name="Cuomo C.A."/>
        </authorList>
    </citation>
    <scope>NUCLEOTIDE SEQUENCE [LARGE SCALE GENOMIC DNA]</scope>
    <source>
        <strain evidence="1 2">UAMH5409</strain>
    </source>
</reference>
<keyword evidence="2" id="KW-1185">Reference proteome</keyword>
<dbReference type="OrthoDB" id="5343383at2759"/>
<name>A0A2B7YC72_9EURO</name>
<dbReference type="AlphaFoldDB" id="A0A2B7YC72"/>
<organism evidence="1 2">
    <name type="scientific">Helicocarpus griseus UAMH5409</name>
    <dbReference type="NCBI Taxonomy" id="1447875"/>
    <lineage>
        <taxon>Eukaryota</taxon>
        <taxon>Fungi</taxon>
        <taxon>Dikarya</taxon>
        <taxon>Ascomycota</taxon>
        <taxon>Pezizomycotina</taxon>
        <taxon>Eurotiomycetes</taxon>
        <taxon>Eurotiomycetidae</taxon>
        <taxon>Onygenales</taxon>
        <taxon>Ajellomycetaceae</taxon>
        <taxon>Helicocarpus</taxon>
    </lineage>
</organism>
<dbReference type="Proteomes" id="UP000223968">
    <property type="component" value="Unassembled WGS sequence"/>
</dbReference>
<evidence type="ECO:0000313" key="1">
    <source>
        <dbReference type="EMBL" id="PGH18800.1"/>
    </source>
</evidence>
<accession>A0A2B7YC72</accession>